<reference evidence="2" key="1">
    <citation type="submission" date="2019-06" db="EMBL/GenBank/DDBJ databases">
        <title>Complete genome sequence of Methylogaea oryzae strain JCM16910.</title>
        <authorList>
            <person name="Asakawa S."/>
        </authorList>
    </citation>
    <scope>NUCLEOTIDE SEQUENCE</scope>
    <source>
        <strain evidence="2">E10</strain>
    </source>
</reference>
<gene>
    <name evidence="2" type="ORF">MoryE10_13980</name>
</gene>
<keyword evidence="3" id="KW-1185">Reference proteome</keyword>
<sequence>MLLLLSGGPLAAAEADKPKPSVRPAFGASAAVQDDWIGKRNPYAPEYNLHDALGLPDWVSFSVENRLRYESMDGQFRANGVGGDQALPMQTDAWLELRHNGFRAGVEFLDARQFLSDSGSEIGFSGGRAVNLNNTEVNEADFLQIYGAWSGENVAESGVDMEVKLGRQTLDMGSRRLIGRNVFRNAVNSFTGALFRFRDNKDKWQLRLFGVQPVERFPTASADLMNGRHRFDEEAYRAYLGGGMAEWFDVAYKVNAEAYLYYLNEADRPGVLTADRELFTPGVRFYRKPAKDQFDFEAETIAQVGNSHATTAATDRKTLSNQAWFQHVEAGYTFDLPWSPRFMAMYDYASGDHSSRDGVNGRFDTLYGVRRADFNPTGIFGAVARGNVNSPGYRVFLAPRDDVTAFVGHRLVWLADRKDEWVGTGLRDATGKSGDFVGHLIEASTRWDVSSNLALETGWTHLIKGEFARNAVTSPATRTAAAVAAPRDKQDVDYFYVQSLVRF</sequence>
<proteinExistence type="predicted"/>
<evidence type="ECO:0000313" key="2">
    <source>
        <dbReference type="EMBL" id="BBL70792.1"/>
    </source>
</evidence>
<dbReference type="Gene3D" id="2.40.160.100">
    <property type="match status" value="1"/>
</dbReference>
<dbReference type="EMBL" id="AP019782">
    <property type="protein sequence ID" value="BBL70792.1"/>
    <property type="molecule type" value="Genomic_DNA"/>
</dbReference>
<organism evidence="2 3">
    <name type="scientific">Methylogaea oryzae</name>
    <dbReference type="NCBI Taxonomy" id="1295382"/>
    <lineage>
        <taxon>Bacteria</taxon>
        <taxon>Pseudomonadati</taxon>
        <taxon>Pseudomonadota</taxon>
        <taxon>Gammaproteobacteria</taxon>
        <taxon>Methylococcales</taxon>
        <taxon>Methylococcaceae</taxon>
        <taxon>Methylogaea</taxon>
    </lineage>
</organism>
<dbReference type="InterPro" id="IPR053728">
    <property type="entry name" value="Alginate_Permeability_Chnl"/>
</dbReference>
<dbReference type="AlphaFoldDB" id="A0A8D4VNK0"/>
<protein>
    <recommendedName>
        <fullName evidence="1">Alginate export domain-containing protein</fullName>
    </recommendedName>
</protein>
<name>A0A8D4VNK0_9GAMM</name>
<dbReference type="InterPro" id="IPR025388">
    <property type="entry name" value="Alginate_export_dom"/>
</dbReference>
<dbReference type="Pfam" id="PF13372">
    <property type="entry name" value="Alginate_exp"/>
    <property type="match status" value="1"/>
</dbReference>
<evidence type="ECO:0000259" key="1">
    <source>
        <dbReference type="Pfam" id="PF13372"/>
    </source>
</evidence>
<dbReference type="Proteomes" id="UP000824988">
    <property type="component" value="Chromosome"/>
</dbReference>
<feature type="domain" description="Alginate export" evidence="1">
    <location>
        <begin position="58"/>
        <end position="479"/>
    </location>
</feature>
<dbReference type="KEGG" id="moz:MoryE10_13980"/>
<evidence type="ECO:0000313" key="3">
    <source>
        <dbReference type="Proteomes" id="UP000824988"/>
    </source>
</evidence>
<accession>A0A8D4VNK0</accession>